<dbReference type="InterPro" id="IPR027417">
    <property type="entry name" value="P-loop_NTPase"/>
</dbReference>
<evidence type="ECO:0000256" key="1">
    <source>
        <dbReference type="ARBA" id="ARBA00006828"/>
    </source>
</evidence>
<dbReference type="PROSITE" id="PS51717">
    <property type="entry name" value="G_VLIG"/>
    <property type="match status" value="1"/>
</dbReference>
<dbReference type="InterPro" id="IPR030383">
    <property type="entry name" value="G_VLIG_dom"/>
</dbReference>
<dbReference type="Pfam" id="PF25683">
    <property type="entry name" value="URGCP_GTPase"/>
    <property type="match status" value="1"/>
</dbReference>
<dbReference type="InterPro" id="IPR057365">
    <property type="entry name" value="URGCP"/>
</dbReference>
<dbReference type="Pfam" id="PF25496">
    <property type="entry name" value="URGCP"/>
    <property type="match status" value="1"/>
</dbReference>
<comment type="caution">
    <text evidence="3">The sequence shown here is derived from an EMBL/GenBank/DDBJ whole genome shotgun (WGS) entry which is preliminary data.</text>
</comment>
<dbReference type="PANTHER" id="PTHR14819">
    <property type="entry name" value="GTP-BINDING"/>
    <property type="match status" value="1"/>
</dbReference>
<proteinExistence type="inferred from homology"/>
<protein>
    <submittedName>
        <fullName evidence="3">Interferon-induced very large GTPase 1-like</fullName>
    </submittedName>
</protein>
<sequence length="1625" mass="189325">MDELSRSLNLPSSPTRLTLLDAISLDCDMNNALSSKSDLPRYMLRRIMLLDTSSRKLPNIGGQVNTPRIVNSNPLSSFLDEDEDDDLIHPMDIFLYLFQISTPSFRQTIVNQVAKCQLSLPLITHDSDKNEVVLNHFAFQTLVLNRYVDGNDAKCFSVLEEPIPIVSFIRVGDCDNSQKSELLNRILNVRHEYFSHSNCPDSTKKRFLLNGTVEIAWYLPKYRENININHHFVLLNLRGDASLYTKQSNFIGEISNLVYVFVPLSKLTHEMSCQLEKFKEHFKSKVIFLVYKTKSQKNPAIKVIPNILNDENSTIALHKKNLSEDSGRIAKSISLFLDSTNHPPIPLSQCIQRALDTGIMSDLIKNDIKLRQEFVYSICDDFPCYAPDELNPSPMANMKDKLLPLQGYFRNWAESSRELQLLAGSKRNVEEHINTAQKKQQEARLSQIQKLSKPSSLICGIMNQCHKYSTDKNEILIFFELLEDKLNTISSKYLPILYNQYKKWLMESYSKQPDSIPLAERDAKQQQAKRKLAEAAECITRSSLGIEHVFRELGQIYEAFISSNDAKLKTSIKNRLKFRPTLLPDIIANLIIQGHSFEILNGDDNHIPLMWVSDVLSKLSKILGTDKKLFVISVLGIQSSGKSTLLNTMFGIKFPVSSGRCTRGVFLQMIPITEELKNKIGFDFLFLLDTEGLRAPELSGGLSYRRDNELATFTVGLADLALINIKGESHSEVQDILQIIVIAFMRMKLTSNKPKCIFVHQNVGDPQAKLSLMIARNNLIDTLNEMTVCAAQQENKELQFSKFCDVIEFNPEEDVFYFPSLFEGEPPMTSIAPGYIERAQELRTKIITSISYQNRQYQIIREWKRKLLDIWNSVLKENFVFSYKNILEVNARVELDNALCYWHSFFIQEMAAVKSGLLNRLYNVEYESLQDTMQRIQVELHTMLADTDSHCDRIIDYFFIQHGKKAIFEQWRYQTEQFFICCKEKEIRKILEDCETICKVGKQKQDIDSKFRDYRKEIVFEVRRIFDSSRDQESFDIPGYMDSKFEILWKNWKSPFNDTSCLGNTDISYDLQQILFESSQLKQLDVFSSRKDYIFDKNKFKLVGMGEFSEISKNLSKNEGEFSYYQVLDYQNSIWSFGEIMNFFSRKENEPNAIQRKLQSILIDQTNTIDETIRKLPNNSNYSANYFCILIDKCITLIYEHNKSEKLTNARQSIILNNYYIFDFVFYQCCRAIKQFESLQENFLEQNSLELKLEELESILKENFFHLCTGIKSENICANQLASITLKGMRTYLEDTVIQNLQKLFINTSEYKTIYSSRASLQLSILKHLAKKKDFDSYISYINSPFIYISTYIESNILEYSQRLSTINSLFVDVTQSAHHFKTRCINAAISANTQDIQSWDGWKRHFHDAIVKVVRKVKLSDLDILDLYNVNNYQHFSELFSQSLNRSMEQFEWKAWVEEILNSYQYKEIKDNIANTIIECRALCPFCREPCQLSAGEHEHYCGTFHRPQGISGWHYKESKQIALEECTKDVLYKNKFLYHKKSYNYSDYRTVNEYFNSWRILGEDSIEAKYWQWVLYTFHKEFVDHYGLVGNEEIDIGWVHLNEEEVIDDIERHYQNYVFKTIF</sequence>
<dbReference type="InterPro" id="IPR052986">
    <property type="entry name" value="VLIG_GTPase"/>
</dbReference>
<organism evidence="3 4">
    <name type="scientific">Oopsacas minuta</name>
    <dbReference type="NCBI Taxonomy" id="111878"/>
    <lineage>
        <taxon>Eukaryota</taxon>
        <taxon>Metazoa</taxon>
        <taxon>Porifera</taxon>
        <taxon>Hexactinellida</taxon>
        <taxon>Hexasterophora</taxon>
        <taxon>Lyssacinosida</taxon>
        <taxon>Leucopsacidae</taxon>
        <taxon>Oopsacas</taxon>
    </lineage>
</organism>
<keyword evidence="4" id="KW-1185">Reference proteome</keyword>
<evidence type="ECO:0000313" key="3">
    <source>
        <dbReference type="EMBL" id="KAI6658963.1"/>
    </source>
</evidence>
<evidence type="ECO:0000313" key="4">
    <source>
        <dbReference type="Proteomes" id="UP001165289"/>
    </source>
</evidence>
<dbReference type="EMBL" id="JAKMXF010000066">
    <property type="protein sequence ID" value="KAI6658963.1"/>
    <property type="molecule type" value="Genomic_DNA"/>
</dbReference>
<comment type="similarity">
    <text evidence="1">Belongs to the TRAFAC class dynamin-like GTPase superfamily. Very large inducible GTPase (VLIG) family.</text>
</comment>
<dbReference type="PANTHER" id="PTHR14819:SF5">
    <property type="entry name" value="INTERFERON-INDUCED VERY LARGE GTPASE 1"/>
    <property type="match status" value="1"/>
</dbReference>
<name>A0AAV7KCM5_9METZ</name>
<dbReference type="GO" id="GO:0005525">
    <property type="term" value="F:GTP binding"/>
    <property type="evidence" value="ECO:0007669"/>
    <property type="project" value="InterPro"/>
</dbReference>
<accession>A0AAV7KCM5</accession>
<feature type="domain" description="VLIG-type G" evidence="2">
    <location>
        <begin position="626"/>
        <end position="871"/>
    </location>
</feature>
<gene>
    <name evidence="3" type="ORF">LOD99_14639</name>
</gene>
<dbReference type="Proteomes" id="UP001165289">
    <property type="component" value="Unassembled WGS sequence"/>
</dbReference>
<dbReference type="SUPFAM" id="SSF52540">
    <property type="entry name" value="P-loop containing nucleoside triphosphate hydrolases"/>
    <property type="match status" value="1"/>
</dbReference>
<reference evidence="3 4" key="1">
    <citation type="journal article" date="2023" name="BMC Biol.">
        <title>The compact genome of the sponge Oopsacas minuta (Hexactinellida) is lacking key metazoan core genes.</title>
        <authorList>
            <person name="Santini S."/>
            <person name="Schenkelaars Q."/>
            <person name="Jourda C."/>
            <person name="Duchesne M."/>
            <person name="Belahbib H."/>
            <person name="Rocher C."/>
            <person name="Selva M."/>
            <person name="Riesgo A."/>
            <person name="Vervoort M."/>
            <person name="Leys S.P."/>
            <person name="Kodjabachian L."/>
            <person name="Le Bivic A."/>
            <person name="Borchiellini C."/>
            <person name="Claverie J.M."/>
            <person name="Renard E."/>
        </authorList>
    </citation>
    <scope>NUCLEOTIDE SEQUENCE [LARGE SCALE GENOMIC DNA]</scope>
    <source>
        <strain evidence="3">SPO-2</strain>
    </source>
</reference>
<evidence type="ECO:0000259" key="2">
    <source>
        <dbReference type="PROSITE" id="PS51717"/>
    </source>
</evidence>
<dbReference type="Gene3D" id="3.40.50.300">
    <property type="entry name" value="P-loop containing nucleotide triphosphate hydrolases"/>
    <property type="match status" value="1"/>
</dbReference>